<gene>
    <name evidence="6" type="primary">rpsG</name>
    <name evidence="9" type="ORF">UV59_C0016G0038</name>
</gene>
<keyword evidence="6" id="KW-0820">tRNA-binding</keyword>
<reference evidence="9 10" key="1">
    <citation type="journal article" date="2015" name="Nature">
        <title>rRNA introns, odd ribosomes, and small enigmatic genomes across a large radiation of phyla.</title>
        <authorList>
            <person name="Brown C.T."/>
            <person name="Hug L.A."/>
            <person name="Thomas B.C."/>
            <person name="Sharon I."/>
            <person name="Castelle C.J."/>
            <person name="Singh A."/>
            <person name="Wilkins M.J."/>
            <person name="Williams K.H."/>
            <person name="Banfield J.F."/>
        </authorList>
    </citation>
    <scope>NUCLEOTIDE SEQUENCE [LARGE SCALE GENOMIC DNA]</scope>
</reference>
<proteinExistence type="inferred from homology"/>
<dbReference type="STRING" id="1618436.UV59_C0016G0038"/>
<evidence type="ECO:0000313" key="10">
    <source>
        <dbReference type="Proteomes" id="UP000034543"/>
    </source>
</evidence>
<name>A0A0G1CFT5_9BACT</name>
<accession>A0A0G1CFT5</accession>
<evidence type="ECO:0000259" key="8">
    <source>
        <dbReference type="Pfam" id="PF00177"/>
    </source>
</evidence>
<comment type="similarity">
    <text evidence="1 6 7">Belongs to the universal ribosomal protein uS7 family.</text>
</comment>
<dbReference type="InterPro" id="IPR023798">
    <property type="entry name" value="Ribosomal_uS7_dom"/>
</dbReference>
<dbReference type="SUPFAM" id="SSF47973">
    <property type="entry name" value="Ribosomal protein S7"/>
    <property type="match status" value="1"/>
</dbReference>
<evidence type="ECO:0000256" key="4">
    <source>
        <dbReference type="ARBA" id="ARBA00022980"/>
    </source>
</evidence>
<dbReference type="AlphaFoldDB" id="A0A0G1CFT5"/>
<dbReference type="GO" id="GO:0003735">
    <property type="term" value="F:structural constituent of ribosome"/>
    <property type="evidence" value="ECO:0007669"/>
    <property type="project" value="InterPro"/>
</dbReference>
<dbReference type="NCBIfam" id="TIGR01029">
    <property type="entry name" value="rpsG_bact"/>
    <property type="match status" value="1"/>
</dbReference>
<feature type="domain" description="Small ribosomal subunit protein uS7" evidence="8">
    <location>
        <begin position="5"/>
        <end position="152"/>
    </location>
</feature>
<dbReference type="GO" id="GO:0006412">
    <property type="term" value="P:translation"/>
    <property type="evidence" value="ECO:0007669"/>
    <property type="project" value="UniProtKB-UniRule"/>
</dbReference>
<dbReference type="PIRSF" id="PIRSF002122">
    <property type="entry name" value="RPS7p_RPS7a_RPS5e_RPS7o"/>
    <property type="match status" value="1"/>
</dbReference>
<dbReference type="Proteomes" id="UP000034543">
    <property type="component" value="Unassembled WGS sequence"/>
</dbReference>
<evidence type="ECO:0000256" key="7">
    <source>
        <dbReference type="RuleBase" id="RU003619"/>
    </source>
</evidence>
<comment type="subunit">
    <text evidence="6">Part of the 30S ribosomal subunit. Contacts proteins S9 and S11.</text>
</comment>
<keyword evidence="5 6" id="KW-0687">Ribonucleoprotein</keyword>
<dbReference type="HAMAP" id="MF_00480_B">
    <property type="entry name" value="Ribosomal_uS7_B"/>
    <property type="match status" value="1"/>
</dbReference>
<protein>
    <recommendedName>
        <fullName evidence="6">Small ribosomal subunit protein uS7</fullName>
    </recommendedName>
</protein>
<dbReference type="CDD" id="cd14869">
    <property type="entry name" value="uS7_Bacteria"/>
    <property type="match status" value="1"/>
</dbReference>
<evidence type="ECO:0000313" key="9">
    <source>
        <dbReference type="EMBL" id="KKS84650.1"/>
    </source>
</evidence>
<organism evidence="9 10">
    <name type="scientific">Candidatus Gottesmanbacteria bacterium GW2011_GWA1_43_11</name>
    <dbReference type="NCBI Taxonomy" id="1618436"/>
    <lineage>
        <taxon>Bacteria</taxon>
        <taxon>Candidatus Gottesmaniibacteriota</taxon>
    </lineage>
</organism>
<evidence type="ECO:0000256" key="3">
    <source>
        <dbReference type="ARBA" id="ARBA00022884"/>
    </source>
</evidence>
<evidence type="ECO:0000256" key="6">
    <source>
        <dbReference type="HAMAP-Rule" id="MF_00480"/>
    </source>
</evidence>
<dbReference type="GO" id="GO:0000049">
    <property type="term" value="F:tRNA binding"/>
    <property type="evidence" value="ECO:0007669"/>
    <property type="project" value="UniProtKB-UniRule"/>
</dbReference>
<dbReference type="InterPro" id="IPR036823">
    <property type="entry name" value="Ribosomal_uS7_dom_sf"/>
</dbReference>
<dbReference type="GO" id="GO:0015935">
    <property type="term" value="C:small ribosomal subunit"/>
    <property type="evidence" value="ECO:0007669"/>
    <property type="project" value="InterPro"/>
</dbReference>
<dbReference type="PROSITE" id="PS00052">
    <property type="entry name" value="RIBOSOMAL_S7"/>
    <property type="match status" value="1"/>
</dbReference>
<dbReference type="Gene3D" id="1.10.455.10">
    <property type="entry name" value="Ribosomal protein S7 domain"/>
    <property type="match status" value="1"/>
</dbReference>
<comment type="caution">
    <text evidence="9">The sequence shown here is derived from an EMBL/GenBank/DDBJ whole genome shotgun (WGS) entry which is preliminary data.</text>
</comment>
<dbReference type="Pfam" id="PF00177">
    <property type="entry name" value="Ribosomal_S7"/>
    <property type="match status" value="1"/>
</dbReference>
<keyword evidence="3 6" id="KW-0694">RNA-binding</keyword>
<dbReference type="EMBL" id="LCFB01000016">
    <property type="protein sequence ID" value="KKS84650.1"/>
    <property type="molecule type" value="Genomic_DNA"/>
</dbReference>
<dbReference type="InterPro" id="IPR005717">
    <property type="entry name" value="Ribosomal_uS7_bac/org-type"/>
</dbReference>
<keyword evidence="4 6" id="KW-0689">Ribosomal protein</keyword>
<evidence type="ECO:0000256" key="2">
    <source>
        <dbReference type="ARBA" id="ARBA00022730"/>
    </source>
</evidence>
<dbReference type="PATRIC" id="fig|1618436.3.peg.864"/>
<evidence type="ECO:0000256" key="5">
    <source>
        <dbReference type="ARBA" id="ARBA00023274"/>
    </source>
</evidence>
<keyword evidence="2 6" id="KW-0699">rRNA-binding</keyword>
<comment type="function">
    <text evidence="6">One of the primary rRNA binding proteins, it binds directly to 16S rRNA where it nucleates assembly of the head domain of the 30S subunit. Is located at the subunit interface close to the decoding center, probably blocks exit of the E-site tRNA.</text>
</comment>
<evidence type="ECO:0000256" key="1">
    <source>
        <dbReference type="ARBA" id="ARBA00007151"/>
    </source>
</evidence>
<sequence>MARSRKVIRKKIIEADPLYGNRLVAKFTNKLMRDGKKSVAQSVVYKAFEIIKAKGHDPAKLFETVLATVSPRMEVRPRRIGGASYQVPTEVRGERRNSLAIRWILTAAKARSNKEYHTFAEKLAAEFLDIVEGKGEAIRKRNAMHKTAESNRAFAHFRW</sequence>
<dbReference type="InterPro" id="IPR020606">
    <property type="entry name" value="Ribosomal_uS7_CS"/>
</dbReference>
<dbReference type="PANTHER" id="PTHR11205">
    <property type="entry name" value="RIBOSOMAL PROTEIN S7"/>
    <property type="match status" value="1"/>
</dbReference>
<dbReference type="InterPro" id="IPR000235">
    <property type="entry name" value="Ribosomal_uS7"/>
</dbReference>
<dbReference type="GO" id="GO:0019843">
    <property type="term" value="F:rRNA binding"/>
    <property type="evidence" value="ECO:0007669"/>
    <property type="project" value="UniProtKB-UniRule"/>
</dbReference>